<sequence length="285" mass="31213">MMKLSYRGTWLLTVLRKISDWPQRIVIEGSTSLVIVAQPGTSQLISGDEWQLRIEHHVSGAWRPNASLIQGTTTEQGGQSCHRVMTKDHYWQGDATPNDLVVELRSVGAGVTVVGHLAVDRDLRPYDGGLRGTTPYFLGVDIRNTGHRPLGYDSTLEITANGRRSLAEYGVHVIDDWTDRDLRTVEQEVYGTAVSLPPIRAGQQTAAYFRVDASRSTQGYPEVEFALSSADEDGYSPVARAVSHPIVIGDATQPQATPTATATAAVDAAARHEVRPIAVRPYPEW</sequence>
<dbReference type="Proteomes" id="UP000277671">
    <property type="component" value="Unassembled WGS sequence"/>
</dbReference>
<evidence type="ECO:0000313" key="2">
    <source>
        <dbReference type="Proteomes" id="UP000277671"/>
    </source>
</evidence>
<proteinExistence type="predicted"/>
<accession>A0A495JM40</accession>
<protein>
    <submittedName>
        <fullName evidence="1">Uncharacterized protein</fullName>
    </submittedName>
</protein>
<comment type="caution">
    <text evidence="1">The sequence shown here is derived from an EMBL/GenBank/DDBJ whole genome shotgun (WGS) entry which is preliminary data.</text>
</comment>
<name>A0A495JM40_9ACTN</name>
<evidence type="ECO:0000313" key="1">
    <source>
        <dbReference type="EMBL" id="RKR89983.1"/>
    </source>
</evidence>
<reference evidence="1 2" key="1">
    <citation type="submission" date="2018-10" db="EMBL/GenBank/DDBJ databases">
        <title>Sequencing the genomes of 1000 actinobacteria strains.</title>
        <authorList>
            <person name="Klenk H.-P."/>
        </authorList>
    </citation>
    <scope>NUCLEOTIDE SEQUENCE [LARGE SCALE GENOMIC DNA]</scope>
    <source>
        <strain evidence="1 2">DSM 45175</strain>
    </source>
</reference>
<organism evidence="1 2">
    <name type="scientific">Micromonospora pisi</name>
    <dbReference type="NCBI Taxonomy" id="589240"/>
    <lineage>
        <taxon>Bacteria</taxon>
        <taxon>Bacillati</taxon>
        <taxon>Actinomycetota</taxon>
        <taxon>Actinomycetes</taxon>
        <taxon>Micromonosporales</taxon>
        <taxon>Micromonosporaceae</taxon>
        <taxon>Micromonospora</taxon>
    </lineage>
</organism>
<gene>
    <name evidence="1" type="ORF">BDK92_4347</name>
</gene>
<dbReference type="EMBL" id="RBKT01000001">
    <property type="protein sequence ID" value="RKR89983.1"/>
    <property type="molecule type" value="Genomic_DNA"/>
</dbReference>
<keyword evidence="2" id="KW-1185">Reference proteome</keyword>
<dbReference type="AlphaFoldDB" id="A0A495JM40"/>